<dbReference type="InterPro" id="IPR018649">
    <property type="entry name" value="SHOCT"/>
</dbReference>
<evidence type="ECO:0000256" key="1">
    <source>
        <dbReference type="SAM" id="Phobius"/>
    </source>
</evidence>
<keyword evidence="1" id="KW-0812">Transmembrane</keyword>
<dbReference type="EMBL" id="JACNIG010000245">
    <property type="protein sequence ID" value="MBC8432731.1"/>
    <property type="molecule type" value="Genomic_DNA"/>
</dbReference>
<protein>
    <submittedName>
        <fullName evidence="3">SHOCT domain-containing protein</fullName>
    </submittedName>
</protein>
<name>A0A8J6P3A0_9BACT</name>
<organism evidence="3 4">
    <name type="scientific">Candidatus Desulfatibia vada</name>
    <dbReference type="NCBI Taxonomy" id="2841696"/>
    <lineage>
        <taxon>Bacteria</taxon>
        <taxon>Pseudomonadati</taxon>
        <taxon>Thermodesulfobacteriota</taxon>
        <taxon>Desulfobacteria</taxon>
        <taxon>Desulfobacterales</taxon>
        <taxon>Desulfobacterales incertae sedis</taxon>
        <taxon>Candidatus Desulfatibia</taxon>
    </lineage>
</organism>
<accession>A0A8J6P3A0</accession>
<evidence type="ECO:0000313" key="3">
    <source>
        <dbReference type="EMBL" id="MBC8432731.1"/>
    </source>
</evidence>
<keyword evidence="1" id="KW-1133">Transmembrane helix</keyword>
<comment type="caution">
    <text evidence="3">The sequence shown here is derived from an EMBL/GenBank/DDBJ whole genome shotgun (WGS) entry which is preliminary data.</text>
</comment>
<dbReference type="Pfam" id="PF09851">
    <property type="entry name" value="SHOCT"/>
    <property type="match status" value="1"/>
</dbReference>
<gene>
    <name evidence="3" type="ORF">H8D96_12535</name>
</gene>
<keyword evidence="1" id="KW-0472">Membrane</keyword>
<dbReference type="Proteomes" id="UP000605201">
    <property type="component" value="Unassembled WGS sequence"/>
</dbReference>
<evidence type="ECO:0000259" key="2">
    <source>
        <dbReference type="Pfam" id="PF09851"/>
    </source>
</evidence>
<sequence length="76" mass="8659">MMGSWGMGGFGMIFMIVFWILAIVGLVFFIKWLIQAATGQKGNIDNNSSRAIEILKERYARGEIDKAEFETKRELL</sequence>
<reference evidence="3 4" key="1">
    <citation type="submission" date="2020-08" db="EMBL/GenBank/DDBJ databases">
        <title>Bridging the membrane lipid divide: bacteria of the FCB group superphylum have the potential to synthesize archaeal ether lipids.</title>
        <authorList>
            <person name="Villanueva L."/>
            <person name="Von Meijenfeldt F.A.B."/>
            <person name="Westbye A.B."/>
            <person name="Yadav S."/>
            <person name="Hopmans E.C."/>
            <person name="Dutilh B.E."/>
            <person name="Sinninghe Damste J.S."/>
        </authorList>
    </citation>
    <scope>NUCLEOTIDE SEQUENCE [LARGE SCALE GENOMIC DNA]</scope>
    <source>
        <strain evidence="3">NIOZ-UU17</strain>
    </source>
</reference>
<proteinExistence type="predicted"/>
<feature type="domain" description="SHOCT" evidence="2">
    <location>
        <begin position="51"/>
        <end position="76"/>
    </location>
</feature>
<feature type="transmembrane region" description="Helical" evidence="1">
    <location>
        <begin position="12"/>
        <end position="34"/>
    </location>
</feature>
<evidence type="ECO:0000313" key="4">
    <source>
        <dbReference type="Proteomes" id="UP000605201"/>
    </source>
</evidence>
<dbReference type="AlphaFoldDB" id="A0A8J6P3A0"/>